<organism evidence="1 2">
    <name type="scientific">Chryseobacterium endophyticum</name>
    <dbReference type="NCBI Taxonomy" id="1854762"/>
    <lineage>
        <taxon>Bacteria</taxon>
        <taxon>Pseudomonadati</taxon>
        <taxon>Bacteroidota</taxon>
        <taxon>Flavobacteriia</taxon>
        <taxon>Flavobacteriales</taxon>
        <taxon>Weeksellaceae</taxon>
        <taxon>Chryseobacterium group</taxon>
        <taxon>Chryseobacterium</taxon>
    </lineage>
</organism>
<reference evidence="1 2" key="1">
    <citation type="submission" date="2024-04" db="EMBL/GenBank/DDBJ databases">
        <title>Genome sequencing and assembly of rice foliar adapted Chryseobacterium endophyticum OsEnb-ALM-A6.</title>
        <authorList>
            <person name="Kumar S."/>
            <person name="Javed M."/>
            <person name="Chouhan V."/>
            <person name="Charishma K."/>
            <person name="Patel A."/>
            <person name="Kumar M."/>
            <person name="Sahu K.P."/>
            <person name="Kumar A."/>
        </authorList>
    </citation>
    <scope>NUCLEOTIDE SEQUENCE [LARGE SCALE GENOMIC DNA]</scope>
    <source>
        <strain evidence="1 2">OsEnb-ALM-A6</strain>
    </source>
</reference>
<proteinExistence type="predicted"/>
<dbReference type="RefSeq" id="WP_294224397.1">
    <property type="nucleotide sequence ID" value="NZ_CP154834.1"/>
</dbReference>
<sequence length="40" mass="4464">MKNPAMAECTEKDDSVDKEKAGYHRKPIFFSAFTPGVAVF</sequence>
<gene>
    <name evidence="1" type="ORF">AAFP95_17595</name>
</gene>
<dbReference type="Proteomes" id="UP001463665">
    <property type="component" value="Chromosome"/>
</dbReference>
<evidence type="ECO:0000313" key="1">
    <source>
        <dbReference type="EMBL" id="XAO73524.1"/>
    </source>
</evidence>
<dbReference type="EMBL" id="CP154834">
    <property type="protein sequence ID" value="XAO73524.1"/>
    <property type="molecule type" value="Genomic_DNA"/>
</dbReference>
<keyword evidence="2" id="KW-1185">Reference proteome</keyword>
<dbReference type="AlphaFoldDB" id="A0AAU6WM13"/>
<evidence type="ECO:0000313" key="2">
    <source>
        <dbReference type="Proteomes" id="UP001463665"/>
    </source>
</evidence>
<name>A0AAU6WM13_9FLAO</name>
<protein>
    <submittedName>
        <fullName evidence="1">Uncharacterized protein</fullName>
    </submittedName>
</protein>
<accession>A0AAU6WM13</accession>